<evidence type="ECO:0000313" key="8">
    <source>
        <dbReference type="EMBL" id="KAJ8962320.1"/>
    </source>
</evidence>
<feature type="transmembrane region" description="Helical" evidence="6">
    <location>
        <begin position="127"/>
        <end position="152"/>
    </location>
</feature>
<evidence type="ECO:0000256" key="6">
    <source>
        <dbReference type="SAM" id="Phobius"/>
    </source>
</evidence>
<dbReference type="GO" id="GO:0012505">
    <property type="term" value="C:endomembrane system"/>
    <property type="evidence" value="ECO:0007669"/>
    <property type="project" value="UniProtKB-SubCell"/>
</dbReference>
<comment type="similarity">
    <text evidence="2">Belongs to the DRAM/TMEM150 family.</text>
</comment>
<keyword evidence="3 6" id="KW-0812">Transmembrane</keyword>
<feature type="transmembrane region" description="Helical" evidence="6">
    <location>
        <begin position="103"/>
        <end position="121"/>
    </location>
</feature>
<sequence length="246" mass="28066">MYMLNKRTREMDIGVKYLPSLIVLLLVLTISITLYLTYNGHHISDSLPYVSDTGTLAPESCIFGQALNILWVLVSATIYVKYRQIKEINSRHNMQNTVLNKRTLIVGLVAAFGMSVVANFQETNMFYVHWVGAILTFGLGSVYLCMQTVLYLNITPIIGQRKVTGLRIILTVVSVLTFFNILRGYLHWKKDDGGYGYHNASVVTEWICATSIITYLSLLYWEFEKINLQEPRVLIEEKNTDPININ</sequence>
<dbReference type="EMBL" id="JAPWTK010000003">
    <property type="protein sequence ID" value="KAJ8962320.1"/>
    <property type="molecule type" value="Genomic_DNA"/>
</dbReference>
<keyword evidence="4 6" id="KW-1133">Transmembrane helix</keyword>
<dbReference type="AlphaFoldDB" id="A0AAV8ZDM8"/>
<evidence type="ECO:0000256" key="4">
    <source>
        <dbReference type="ARBA" id="ARBA00022989"/>
    </source>
</evidence>
<evidence type="ECO:0000313" key="9">
    <source>
        <dbReference type="Proteomes" id="UP001162162"/>
    </source>
</evidence>
<evidence type="ECO:0000259" key="7">
    <source>
        <dbReference type="Pfam" id="PF10277"/>
    </source>
</evidence>
<feature type="transmembrane region" description="Helical" evidence="6">
    <location>
        <begin position="62"/>
        <end position="82"/>
    </location>
</feature>
<evidence type="ECO:0000256" key="1">
    <source>
        <dbReference type="ARBA" id="ARBA00004127"/>
    </source>
</evidence>
<keyword evidence="9" id="KW-1185">Reference proteome</keyword>
<name>A0AAV8ZDM8_9CUCU</name>
<evidence type="ECO:0000256" key="2">
    <source>
        <dbReference type="ARBA" id="ARBA00006565"/>
    </source>
</evidence>
<dbReference type="Proteomes" id="UP001162162">
    <property type="component" value="Unassembled WGS sequence"/>
</dbReference>
<dbReference type="PANTHER" id="PTHR21324">
    <property type="entry name" value="FASTING-INDUCIBLE INTEGRAL MEMBRANE PROTEIN TM6P1-RELATED"/>
    <property type="match status" value="1"/>
</dbReference>
<gene>
    <name evidence="8" type="ORF">NQ318_018299</name>
</gene>
<feature type="domain" description="CWH43-like N-terminal" evidence="7">
    <location>
        <begin position="15"/>
        <end position="225"/>
    </location>
</feature>
<feature type="transmembrane region" description="Helical" evidence="6">
    <location>
        <begin position="202"/>
        <end position="221"/>
    </location>
</feature>
<proteinExistence type="inferred from homology"/>
<protein>
    <recommendedName>
        <fullName evidence="7">CWH43-like N-terminal domain-containing protein</fullName>
    </recommendedName>
</protein>
<accession>A0AAV8ZDM8</accession>
<dbReference type="InterPro" id="IPR019402">
    <property type="entry name" value="CWH43_N"/>
</dbReference>
<reference evidence="8" key="1">
    <citation type="journal article" date="2023" name="Insect Mol. Biol.">
        <title>Genome sequencing provides insights into the evolution of gene families encoding plant cell wall-degrading enzymes in longhorned beetles.</title>
        <authorList>
            <person name="Shin N.R."/>
            <person name="Okamura Y."/>
            <person name="Kirsch R."/>
            <person name="Pauchet Y."/>
        </authorList>
    </citation>
    <scope>NUCLEOTIDE SEQUENCE</scope>
    <source>
        <strain evidence="8">AMC_N1</strain>
    </source>
</reference>
<keyword evidence="5 6" id="KW-0472">Membrane</keyword>
<evidence type="ECO:0000256" key="3">
    <source>
        <dbReference type="ARBA" id="ARBA00022692"/>
    </source>
</evidence>
<feature type="transmembrane region" description="Helical" evidence="6">
    <location>
        <begin position="21"/>
        <end position="38"/>
    </location>
</feature>
<dbReference type="Pfam" id="PF10277">
    <property type="entry name" value="Frag1"/>
    <property type="match status" value="1"/>
</dbReference>
<evidence type="ECO:0000256" key="5">
    <source>
        <dbReference type="ARBA" id="ARBA00023136"/>
    </source>
</evidence>
<organism evidence="8 9">
    <name type="scientific">Aromia moschata</name>
    <dbReference type="NCBI Taxonomy" id="1265417"/>
    <lineage>
        <taxon>Eukaryota</taxon>
        <taxon>Metazoa</taxon>
        <taxon>Ecdysozoa</taxon>
        <taxon>Arthropoda</taxon>
        <taxon>Hexapoda</taxon>
        <taxon>Insecta</taxon>
        <taxon>Pterygota</taxon>
        <taxon>Neoptera</taxon>
        <taxon>Endopterygota</taxon>
        <taxon>Coleoptera</taxon>
        <taxon>Polyphaga</taxon>
        <taxon>Cucujiformia</taxon>
        <taxon>Chrysomeloidea</taxon>
        <taxon>Cerambycidae</taxon>
        <taxon>Cerambycinae</taxon>
        <taxon>Callichromatini</taxon>
        <taxon>Aromia</taxon>
    </lineage>
</organism>
<feature type="transmembrane region" description="Helical" evidence="6">
    <location>
        <begin position="164"/>
        <end position="182"/>
    </location>
</feature>
<comment type="caution">
    <text evidence="8">The sequence shown here is derived from an EMBL/GenBank/DDBJ whole genome shotgun (WGS) entry which is preliminary data.</text>
</comment>
<dbReference type="PANTHER" id="PTHR21324:SF2">
    <property type="entry name" value="EG:22E5.9 PROTEIN"/>
    <property type="match status" value="1"/>
</dbReference>
<dbReference type="InterPro" id="IPR050911">
    <property type="entry name" value="DRAM/TMEM150_Autophagy_Mod"/>
</dbReference>
<comment type="subcellular location">
    <subcellularLocation>
        <location evidence="1">Endomembrane system</location>
        <topology evidence="1">Multi-pass membrane protein</topology>
    </subcellularLocation>
</comment>